<evidence type="ECO:0000256" key="1">
    <source>
        <dbReference type="SAM" id="Coils"/>
    </source>
</evidence>
<dbReference type="Proteomes" id="UP001469553">
    <property type="component" value="Unassembled WGS sequence"/>
</dbReference>
<feature type="region of interest" description="Disordered" evidence="2">
    <location>
        <begin position="75"/>
        <end position="97"/>
    </location>
</feature>
<evidence type="ECO:0000313" key="4">
    <source>
        <dbReference type="Proteomes" id="UP001469553"/>
    </source>
</evidence>
<dbReference type="EMBL" id="JAHRIP010055387">
    <property type="protein sequence ID" value="MEQ2301765.1"/>
    <property type="molecule type" value="Genomic_DNA"/>
</dbReference>
<keyword evidence="1" id="KW-0175">Coiled coil</keyword>
<feature type="compositionally biased region" description="Polar residues" evidence="2">
    <location>
        <begin position="75"/>
        <end position="86"/>
    </location>
</feature>
<sequence>MENEWKLRENEALAKLKQEEVETKARLDQEKIKLQQLRAESEVKIAAEHVRALSLLNDLESYDVASCHNFENTLNDPVREPQSSLNPLAASFKHHHTSAEREELSLAEALANSLVGPLVC</sequence>
<gene>
    <name evidence="3" type="ORF">AMECASPLE_039481</name>
</gene>
<comment type="caution">
    <text evidence="3">The sequence shown here is derived from an EMBL/GenBank/DDBJ whole genome shotgun (WGS) entry which is preliminary data.</text>
</comment>
<organism evidence="3 4">
    <name type="scientific">Ameca splendens</name>
    <dbReference type="NCBI Taxonomy" id="208324"/>
    <lineage>
        <taxon>Eukaryota</taxon>
        <taxon>Metazoa</taxon>
        <taxon>Chordata</taxon>
        <taxon>Craniata</taxon>
        <taxon>Vertebrata</taxon>
        <taxon>Euteleostomi</taxon>
        <taxon>Actinopterygii</taxon>
        <taxon>Neopterygii</taxon>
        <taxon>Teleostei</taxon>
        <taxon>Neoteleostei</taxon>
        <taxon>Acanthomorphata</taxon>
        <taxon>Ovalentaria</taxon>
        <taxon>Atherinomorphae</taxon>
        <taxon>Cyprinodontiformes</taxon>
        <taxon>Goodeidae</taxon>
        <taxon>Ameca</taxon>
    </lineage>
</organism>
<accession>A0ABV0Z6P5</accession>
<name>A0ABV0Z6P5_9TELE</name>
<feature type="coiled-coil region" evidence="1">
    <location>
        <begin position="13"/>
        <end position="40"/>
    </location>
</feature>
<reference evidence="3 4" key="1">
    <citation type="submission" date="2021-06" db="EMBL/GenBank/DDBJ databases">
        <authorList>
            <person name="Palmer J.M."/>
        </authorList>
    </citation>
    <scope>NUCLEOTIDE SEQUENCE [LARGE SCALE GENOMIC DNA]</scope>
    <source>
        <strain evidence="3 4">AS_MEX2019</strain>
        <tissue evidence="3">Muscle</tissue>
    </source>
</reference>
<protein>
    <submittedName>
        <fullName evidence="3">Uncharacterized protein</fullName>
    </submittedName>
</protein>
<evidence type="ECO:0000313" key="3">
    <source>
        <dbReference type="EMBL" id="MEQ2301765.1"/>
    </source>
</evidence>
<keyword evidence="4" id="KW-1185">Reference proteome</keyword>
<proteinExistence type="predicted"/>
<evidence type="ECO:0000256" key="2">
    <source>
        <dbReference type="SAM" id="MobiDB-lite"/>
    </source>
</evidence>